<evidence type="ECO:0008006" key="4">
    <source>
        <dbReference type="Google" id="ProtNLM"/>
    </source>
</evidence>
<reference evidence="2 3" key="1">
    <citation type="submission" date="2020-07" db="EMBL/GenBank/DDBJ databases">
        <title>Alkalicella. sp. LB2 genome.</title>
        <authorList>
            <person name="Postec A."/>
            <person name="Quemeneur M."/>
        </authorList>
    </citation>
    <scope>NUCLEOTIDE SEQUENCE [LARGE SCALE GENOMIC DNA]</scope>
    <source>
        <strain evidence="2 3">LB2</strain>
    </source>
</reference>
<keyword evidence="1" id="KW-0812">Transmembrane</keyword>
<dbReference type="AlphaFoldDB" id="A0A7G9W794"/>
<organism evidence="2 3">
    <name type="scientific">Alkalicella caledoniensis</name>
    <dbReference type="NCBI Taxonomy" id="2731377"/>
    <lineage>
        <taxon>Bacteria</taxon>
        <taxon>Bacillati</taxon>
        <taxon>Bacillota</taxon>
        <taxon>Clostridia</taxon>
        <taxon>Eubacteriales</taxon>
        <taxon>Proteinivoracaceae</taxon>
        <taxon>Alkalicella</taxon>
    </lineage>
</organism>
<name>A0A7G9W794_ALKCA</name>
<dbReference type="KEGG" id="acae:HYG86_07060"/>
<evidence type="ECO:0000313" key="2">
    <source>
        <dbReference type="EMBL" id="QNO14556.1"/>
    </source>
</evidence>
<dbReference type="Proteomes" id="UP000516160">
    <property type="component" value="Chromosome"/>
</dbReference>
<keyword evidence="1" id="KW-1133">Transmembrane helix</keyword>
<sequence>MKRKVILVMLSFMLILILSGCIPGDGSYTQQQPAGFFWGIWHGWLAPISVVIGFFNRDIRVYEVYNTGWPYDIGFYMAVISGFGGISLSRNKKKN</sequence>
<protein>
    <recommendedName>
        <fullName evidence="4">Lipoprotein</fullName>
    </recommendedName>
</protein>
<keyword evidence="1" id="KW-0472">Membrane</keyword>
<feature type="transmembrane region" description="Helical" evidence="1">
    <location>
        <begin position="36"/>
        <end position="56"/>
    </location>
</feature>
<proteinExistence type="predicted"/>
<accession>A0A7G9W794</accession>
<dbReference type="PROSITE" id="PS51257">
    <property type="entry name" value="PROKAR_LIPOPROTEIN"/>
    <property type="match status" value="1"/>
</dbReference>
<feature type="transmembrane region" description="Helical" evidence="1">
    <location>
        <begin position="68"/>
        <end position="88"/>
    </location>
</feature>
<dbReference type="EMBL" id="CP058559">
    <property type="protein sequence ID" value="QNO14556.1"/>
    <property type="molecule type" value="Genomic_DNA"/>
</dbReference>
<evidence type="ECO:0000313" key="3">
    <source>
        <dbReference type="Proteomes" id="UP000516160"/>
    </source>
</evidence>
<evidence type="ECO:0000256" key="1">
    <source>
        <dbReference type="SAM" id="Phobius"/>
    </source>
</evidence>
<gene>
    <name evidence="2" type="ORF">HYG86_07060</name>
</gene>
<dbReference type="RefSeq" id="WP_213168345.1">
    <property type="nucleotide sequence ID" value="NZ_CP058559.1"/>
</dbReference>
<keyword evidence="3" id="KW-1185">Reference proteome</keyword>